<dbReference type="Proteomes" id="UP000237662">
    <property type="component" value="Unassembled WGS sequence"/>
</dbReference>
<evidence type="ECO:0000256" key="1">
    <source>
        <dbReference type="SAM" id="Phobius"/>
    </source>
</evidence>
<dbReference type="PANTHER" id="PTHR30273">
    <property type="entry name" value="PERIPLASMIC SIGNAL SENSOR AND SIGMA FACTOR ACTIVATOR FECR-RELATED"/>
    <property type="match status" value="1"/>
</dbReference>
<organism evidence="4 5">
    <name type="scientific">Neolewinella xylanilytica</name>
    <dbReference type="NCBI Taxonomy" id="1514080"/>
    <lineage>
        <taxon>Bacteria</taxon>
        <taxon>Pseudomonadati</taxon>
        <taxon>Bacteroidota</taxon>
        <taxon>Saprospiria</taxon>
        <taxon>Saprospirales</taxon>
        <taxon>Lewinellaceae</taxon>
        <taxon>Neolewinella</taxon>
    </lineage>
</organism>
<dbReference type="GO" id="GO:0016989">
    <property type="term" value="F:sigma factor antagonist activity"/>
    <property type="evidence" value="ECO:0007669"/>
    <property type="project" value="TreeGrafter"/>
</dbReference>
<dbReference type="EMBL" id="PTJC01000006">
    <property type="protein sequence ID" value="PPK85047.1"/>
    <property type="molecule type" value="Genomic_DNA"/>
</dbReference>
<dbReference type="Pfam" id="PF04773">
    <property type="entry name" value="FecR"/>
    <property type="match status" value="1"/>
</dbReference>
<dbReference type="PIRSF" id="PIRSF018266">
    <property type="entry name" value="FecR"/>
    <property type="match status" value="1"/>
</dbReference>
<dbReference type="AlphaFoldDB" id="A0A2S6I1I9"/>
<evidence type="ECO:0000259" key="3">
    <source>
        <dbReference type="Pfam" id="PF16344"/>
    </source>
</evidence>
<accession>A0A2S6I1I9</accession>
<reference evidence="4 5" key="1">
    <citation type="submission" date="2018-02" db="EMBL/GenBank/DDBJ databases">
        <title>Genomic Encyclopedia of Archaeal and Bacterial Type Strains, Phase II (KMG-II): from individual species to whole genera.</title>
        <authorList>
            <person name="Goeker M."/>
        </authorList>
    </citation>
    <scope>NUCLEOTIDE SEQUENCE [LARGE SCALE GENOMIC DNA]</scope>
    <source>
        <strain evidence="4 5">DSM 29526</strain>
    </source>
</reference>
<feature type="domain" description="Protein FecR C-terminal" evidence="3">
    <location>
        <begin position="255"/>
        <end position="316"/>
    </location>
</feature>
<dbReference type="Gene3D" id="3.55.50.30">
    <property type="match status" value="1"/>
</dbReference>
<dbReference type="Gene3D" id="2.60.120.1440">
    <property type="match status" value="1"/>
</dbReference>
<protein>
    <submittedName>
        <fullName evidence="4">FecR family protein</fullName>
    </submittedName>
</protein>
<keyword evidence="1" id="KW-0472">Membrane</keyword>
<keyword evidence="1" id="KW-1133">Transmembrane helix</keyword>
<gene>
    <name evidence="4" type="ORF">CLV84_1936</name>
</gene>
<dbReference type="PANTHER" id="PTHR30273:SF2">
    <property type="entry name" value="PROTEIN FECR"/>
    <property type="match status" value="1"/>
</dbReference>
<feature type="domain" description="FecR protein" evidence="2">
    <location>
        <begin position="112"/>
        <end position="206"/>
    </location>
</feature>
<evidence type="ECO:0000259" key="2">
    <source>
        <dbReference type="Pfam" id="PF04773"/>
    </source>
</evidence>
<proteinExistence type="predicted"/>
<dbReference type="RefSeq" id="WP_170067645.1">
    <property type="nucleotide sequence ID" value="NZ_PTJC01000006.1"/>
</dbReference>
<sequence length="324" mass="36110">MLSPSQQELLKKLPTGLCTEEELEAIFLLVKQLPEAQAKQVLEDLWRYSQFQQTMPAASWAKIEQRIGQSERDRSGLRSRTKLLPWLAAASIILLLVAGGIAFFGRMSTTTTTTAFAEQKVITLPDGSTVWLNANSSLSFPNNWDEREDRVVTLEGEAFFRVRPKPATGQKFLVRTPDLTVSVLGTVFNVNSRDDKTSVFLEEGQVALALNTRSSEAKMMVPGELVTYSAKRQQLLADVKQVAPEVHTSWKDGVLIFDDTPLVEVLTKVENIYGISFEVADAAMYERRITAGLPMEEITLVLPLLEQVLGSDIEEQDGAYRITD</sequence>
<evidence type="ECO:0000313" key="5">
    <source>
        <dbReference type="Proteomes" id="UP000237662"/>
    </source>
</evidence>
<name>A0A2S6I1I9_9BACT</name>
<dbReference type="InterPro" id="IPR032508">
    <property type="entry name" value="FecR_C"/>
</dbReference>
<dbReference type="InterPro" id="IPR006860">
    <property type="entry name" value="FecR"/>
</dbReference>
<feature type="transmembrane region" description="Helical" evidence="1">
    <location>
        <begin position="83"/>
        <end position="104"/>
    </location>
</feature>
<comment type="caution">
    <text evidence="4">The sequence shown here is derived from an EMBL/GenBank/DDBJ whole genome shotgun (WGS) entry which is preliminary data.</text>
</comment>
<keyword evidence="1" id="KW-0812">Transmembrane</keyword>
<keyword evidence="5" id="KW-1185">Reference proteome</keyword>
<dbReference type="InterPro" id="IPR012373">
    <property type="entry name" value="Ferrdict_sens_TM"/>
</dbReference>
<evidence type="ECO:0000313" key="4">
    <source>
        <dbReference type="EMBL" id="PPK85047.1"/>
    </source>
</evidence>
<dbReference type="Pfam" id="PF16344">
    <property type="entry name" value="FecR_C"/>
    <property type="match status" value="1"/>
</dbReference>